<dbReference type="Proteomes" id="UP000315363">
    <property type="component" value="Unassembled WGS sequence"/>
</dbReference>
<keyword evidence="1" id="KW-0472">Membrane</keyword>
<keyword evidence="1" id="KW-0812">Transmembrane</keyword>
<evidence type="ECO:0000313" key="2">
    <source>
        <dbReference type="EMBL" id="TQO36571.1"/>
    </source>
</evidence>
<keyword evidence="3" id="KW-1185">Reference proteome</keyword>
<proteinExistence type="predicted"/>
<feature type="transmembrane region" description="Helical" evidence="1">
    <location>
        <begin position="6"/>
        <end position="28"/>
    </location>
</feature>
<accession>A0ABY3A7S9</accession>
<reference evidence="2 3" key="1">
    <citation type="submission" date="2019-06" db="EMBL/GenBank/DDBJ databases">
        <title>A large-scale integrated study on North Sea by COGITO (Coastal Microbe Genomic &amp; Taxonomic Observatory).</title>
        <authorList>
            <person name="Teeling H."/>
        </authorList>
    </citation>
    <scope>NUCLEOTIDE SEQUENCE [LARGE SCALE GENOMIC DNA]</scope>
    <source>
        <strain evidence="2 3">MAR_2009_79</strain>
    </source>
</reference>
<gene>
    <name evidence="2" type="ORF">GQ41_1149</name>
</gene>
<evidence type="ECO:0000256" key="1">
    <source>
        <dbReference type="SAM" id="Phobius"/>
    </source>
</evidence>
<organism evidence="2 3">
    <name type="scientific">Arenibacter algicola</name>
    <dbReference type="NCBI Taxonomy" id="616991"/>
    <lineage>
        <taxon>Bacteria</taxon>
        <taxon>Pseudomonadati</taxon>
        <taxon>Bacteroidota</taxon>
        <taxon>Flavobacteriia</taxon>
        <taxon>Flavobacteriales</taxon>
        <taxon>Flavobacteriaceae</taxon>
        <taxon>Arenibacter</taxon>
    </lineage>
</organism>
<sequence>MVKIYLRNIAFSFIAVLLVGLITLPSILKLKHAIFEHHTFVCKEKGKLHIHEVELDCDYHKFNLTHYYTHFQQEFTTFTVIAKSKKIINFYNFLSKYQKLHFSRRGPPSTIY</sequence>
<name>A0ABY3A7S9_9FLAO</name>
<keyword evidence="1" id="KW-1133">Transmembrane helix</keyword>
<protein>
    <submittedName>
        <fullName evidence="2">Uncharacterized protein</fullName>
    </submittedName>
</protein>
<evidence type="ECO:0000313" key="3">
    <source>
        <dbReference type="Proteomes" id="UP000315363"/>
    </source>
</evidence>
<comment type="caution">
    <text evidence="2">The sequence shown here is derived from an EMBL/GenBank/DDBJ whole genome shotgun (WGS) entry which is preliminary data.</text>
</comment>
<dbReference type="EMBL" id="VHIF01000001">
    <property type="protein sequence ID" value="TQO36571.1"/>
    <property type="molecule type" value="Genomic_DNA"/>
</dbReference>